<dbReference type="KEGG" id="clum:117749033"/>
<dbReference type="AlphaFoldDB" id="A0A8C3GA78"/>
<gene>
    <name evidence="3" type="primary">mtmr10</name>
</gene>
<organism evidence="3 4">
    <name type="scientific">Cyclopterus lumpus</name>
    <name type="common">Lumpsucker</name>
    <dbReference type="NCBI Taxonomy" id="8103"/>
    <lineage>
        <taxon>Eukaryota</taxon>
        <taxon>Metazoa</taxon>
        <taxon>Chordata</taxon>
        <taxon>Craniata</taxon>
        <taxon>Vertebrata</taxon>
        <taxon>Euteleostomi</taxon>
        <taxon>Actinopterygii</taxon>
        <taxon>Neopterygii</taxon>
        <taxon>Teleostei</taxon>
        <taxon>Neoteleostei</taxon>
        <taxon>Acanthomorphata</taxon>
        <taxon>Eupercaria</taxon>
        <taxon>Perciformes</taxon>
        <taxon>Cottioidei</taxon>
        <taxon>Cottales</taxon>
        <taxon>Cyclopteridae</taxon>
        <taxon>Cyclopterus</taxon>
    </lineage>
</organism>
<dbReference type="Pfam" id="PF06602">
    <property type="entry name" value="Myotub-related"/>
    <property type="match status" value="2"/>
</dbReference>
<dbReference type="PROSITE" id="PS51339">
    <property type="entry name" value="PPASE_MYOTUBULARIN"/>
    <property type="match status" value="1"/>
</dbReference>
<dbReference type="InterPro" id="IPR030564">
    <property type="entry name" value="Myotubularin"/>
</dbReference>
<accession>A0A8C3GA78</accession>
<feature type="domain" description="Myotubularin phosphatase" evidence="2">
    <location>
        <begin position="206"/>
        <end position="645"/>
    </location>
</feature>
<evidence type="ECO:0000256" key="1">
    <source>
        <dbReference type="ARBA" id="ARBA00007471"/>
    </source>
</evidence>
<dbReference type="InterPro" id="IPR010569">
    <property type="entry name" value="Myotubularin-like_Pase_dom"/>
</dbReference>
<dbReference type="GO" id="GO:0005737">
    <property type="term" value="C:cytoplasm"/>
    <property type="evidence" value="ECO:0007669"/>
    <property type="project" value="TreeGrafter"/>
</dbReference>
<dbReference type="CDD" id="cd14593">
    <property type="entry name" value="PTP-MTMR10"/>
    <property type="match status" value="1"/>
</dbReference>
<dbReference type="GO" id="GO:0046856">
    <property type="term" value="P:phosphatidylinositol dephosphorylation"/>
    <property type="evidence" value="ECO:0007669"/>
    <property type="project" value="TreeGrafter"/>
</dbReference>
<evidence type="ECO:0000313" key="4">
    <source>
        <dbReference type="Proteomes" id="UP000694565"/>
    </source>
</evidence>
<dbReference type="CTD" id="54893"/>
<dbReference type="InterPro" id="IPR030573">
    <property type="entry name" value="MTMR10_PTP"/>
</dbReference>
<dbReference type="Pfam" id="PF12578">
    <property type="entry name" value="3-PAP"/>
    <property type="match status" value="1"/>
</dbReference>
<comment type="similarity">
    <text evidence="1">Belongs to the protein-tyrosine phosphatase family. Non-receptor class myotubularin subfamily.</text>
</comment>
<name>A0A8C3GA78_CYCLU</name>
<dbReference type="InterPro" id="IPR022587">
    <property type="entry name" value="MTMR12-like_C"/>
</dbReference>
<dbReference type="GeneTree" id="ENSGT00940000156900"/>
<dbReference type="InterPro" id="IPR011993">
    <property type="entry name" value="PH-like_dom_sf"/>
</dbReference>
<proteinExistence type="inferred from homology"/>
<dbReference type="RefSeq" id="XP_034415128.1">
    <property type="nucleotide sequence ID" value="XM_034559237.1"/>
</dbReference>
<dbReference type="GO" id="GO:0016020">
    <property type="term" value="C:membrane"/>
    <property type="evidence" value="ECO:0007669"/>
    <property type="project" value="TreeGrafter"/>
</dbReference>
<dbReference type="GeneID" id="117749033"/>
<dbReference type="InterPro" id="IPR029021">
    <property type="entry name" value="Prot-tyrosine_phosphatase-like"/>
</dbReference>
<sequence length="763" mass="87356">MFPVKPMKPTFKCYLPPLQTDVKKTIEPPIKKLEPKLLQGEIVVNEVNFVRKCIGAESSQDDLWGKLICTNFKVSFIPSEVPSKQKSYLSHLLLGEHDIPLTCLEQVVTVNDTKGKKKILGSNQKLKFNPTELILYCKDLRIIRFCFRETGPDSAKKVCLAIAHYSHPADLPLLFGFEYQGRRYHESKGQRVNGASPRGGLRTPIFDRPSDWDREIKRTGALEWRVCSINESYAISPSLPEHFVVPVSLADQDLKKHSIYFMNQRIPLWCWNHPNGSALVRMASIGDPLQQRKIDQKIFSAITKSHPQRSEVIKSDLDKCLPNIQDIQSAFTKIRQICVIDPFEESEERWLSSIENTRWLEYVRAFLKHSAEMLYLMEGKNTSVILQEEEDRDLNCVVSSLVQLMLDPHYRSLIGFQSLVQKEWVMAGHRFLDRCNHLKKNDKDESPLFILFLDCVWQMMNQYPAAFEFTEAYLTVLSDSMWIPLFSTFLFNSPKQRAQHLVDFAKNKAIPQGEDQVVYFPPVWDWSQQFSAKDQTLFNNPMYVGKGVACVQNGEVKSFRRTKKMYSSTLRGTPASLRNGLKVGEDSLTRRGSLVSELKPDFSLVRDESPSERFFRDWFSRPADQQSLLIPLLMPSHLALWKLFFLRWVPEACISKGGPITAYHKLSQLVDEIEILQSKLRQYKGPSPGGTPLPSSSGPLSDQRRMYFKASFPPSPPDFLTSSFPFTPMGNLCRRSGYGTPISKFLNGARIWLSTETLANDAL</sequence>
<protein>
    <submittedName>
        <fullName evidence="3">Myotubularin related protein 10</fullName>
    </submittedName>
</protein>
<dbReference type="SUPFAM" id="SSF52799">
    <property type="entry name" value="(Phosphotyrosine protein) phosphatases II"/>
    <property type="match status" value="1"/>
</dbReference>
<dbReference type="PANTHER" id="PTHR10807">
    <property type="entry name" value="MYOTUBULARIN-RELATED"/>
    <property type="match status" value="1"/>
</dbReference>
<reference evidence="3" key="2">
    <citation type="submission" date="2025-09" db="UniProtKB">
        <authorList>
            <consortium name="Ensembl"/>
        </authorList>
    </citation>
    <scope>IDENTIFICATION</scope>
</reference>
<dbReference type="Ensembl" id="ENSCLMT00005047133.1">
    <property type="protein sequence ID" value="ENSCLMP00005045538.1"/>
    <property type="gene ID" value="ENSCLMG00005020981.1"/>
</dbReference>
<dbReference type="SUPFAM" id="SSF50729">
    <property type="entry name" value="PH domain-like"/>
    <property type="match status" value="1"/>
</dbReference>
<dbReference type="OrthoDB" id="271628at2759"/>
<dbReference type="Gene3D" id="2.30.29.30">
    <property type="entry name" value="Pleckstrin-homology domain (PH domain)/Phosphotyrosine-binding domain (PTB)"/>
    <property type="match status" value="1"/>
</dbReference>
<keyword evidence="4" id="KW-1185">Reference proteome</keyword>
<dbReference type="Proteomes" id="UP000694565">
    <property type="component" value="Unplaced"/>
</dbReference>
<reference evidence="3" key="1">
    <citation type="submission" date="2025-08" db="UniProtKB">
        <authorList>
            <consortium name="Ensembl"/>
        </authorList>
    </citation>
    <scope>IDENTIFICATION</scope>
</reference>
<evidence type="ECO:0000313" key="3">
    <source>
        <dbReference type="Ensembl" id="ENSCLMP00005045538.1"/>
    </source>
</evidence>
<dbReference type="PANTHER" id="PTHR10807:SF39">
    <property type="entry name" value="MYOTUBULARIN-RELATED PROTEIN 10"/>
    <property type="match status" value="1"/>
</dbReference>
<evidence type="ECO:0000259" key="2">
    <source>
        <dbReference type="PROSITE" id="PS51339"/>
    </source>
</evidence>